<reference evidence="1" key="1">
    <citation type="submission" date="2022-01" db="EMBL/GenBank/DDBJ databases">
        <title>Comparative genomics reveals a dynamic genome evolution in the ectomycorrhizal milk-cap (Lactarius) mushrooms.</title>
        <authorList>
            <consortium name="DOE Joint Genome Institute"/>
            <person name="Lebreton A."/>
            <person name="Tang N."/>
            <person name="Kuo A."/>
            <person name="LaButti K."/>
            <person name="Drula E."/>
            <person name="Barry K."/>
            <person name="Clum A."/>
            <person name="Lipzen A."/>
            <person name="Mousain D."/>
            <person name="Ng V."/>
            <person name="Wang R."/>
            <person name="Wang X."/>
            <person name="Dai Y."/>
            <person name="Henrissat B."/>
            <person name="Grigoriev I.V."/>
            <person name="Guerin-Laguette A."/>
            <person name="Yu F."/>
            <person name="Martin F.M."/>
        </authorList>
    </citation>
    <scope>NUCLEOTIDE SEQUENCE</scope>
    <source>
        <strain evidence="1">QP</strain>
    </source>
</reference>
<dbReference type="EMBL" id="JAKELL010000323">
    <property type="protein sequence ID" value="KAH8977338.1"/>
    <property type="molecule type" value="Genomic_DNA"/>
</dbReference>
<comment type="caution">
    <text evidence="1">The sequence shown here is derived from an EMBL/GenBank/DDBJ whole genome shotgun (WGS) entry which is preliminary data.</text>
</comment>
<dbReference type="Proteomes" id="UP001201163">
    <property type="component" value="Unassembled WGS sequence"/>
</dbReference>
<sequence length="92" mass="10116">MGHVQHLLHRPPSLTGGGFTTALQAIKSGLLTEPYDPKALDMTLITRGMDGEDDRLFDLALVETNSTLKDELACEVIEQVIGWGSYFITKLL</sequence>
<protein>
    <submittedName>
        <fullName evidence="1">Uncharacterized protein</fullName>
    </submittedName>
</protein>
<organism evidence="1 2">
    <name type="scientific">Lactarius akahatsu</name>
    <dbReference type="NCBI Taxonomy" id="416441"/>
    <lineage>
        <taxon>Eukaryota</taxon>
        <taxon>Fungi</taxon>
        <taxon>Dikarya</taxon>
        <taxon>Basidiomycota</taxon>
        <taxon>Agaricomycotina</taxon>
        <taxon>Agaricomycetes</taxon>
        <taxon>Russulales</taxon>
        <taxon>Russulaceae</taxon>
        <taxon>Lactarius</taxon>
    </lineage>
</organism>
<dbReference type="AlphaFoldDB" id="A0AAD4L2I0"/>
<keyword evidence="2" id="KW-1185">Reference proteome</keyword>
<accession>A0AAD4L2I0</accession>
<name>A0AAD4L2I0_9AGAM</name>
<evidence type="ECO:0000313" key="2">
    <source>
        <dbReference type="Proteomes" id="UP001201163"/>
    </source>
</evidence>
<evidence type="ECO:0000313" key="1">
    <source>
        <dbReference type="EMBL" id="KAH8977338.1"/>
    </source>
</evidence>
<gene>
    <name evidence="1" type="ORF">EDB92DRAFT_1958239</name>
</gene>
<proteinExistence type="predicted"/>